<organism evidence="4 5">
    <name type="scientific">Amorphotheca resinae ATCC 22711</name>
    <dbReference type="NCBI Taxonomy" id="857342"/>
    <lineage>
        <taxon>Eukaryota</taxon>
        <taxon>Fungi</taxon>
        <taxon>Dikarya</taxon>
        <taxon>Ascomycota</taxon>
        <taxon>Pezizomycotina</taxon>
        <taxon>Leotiomycetes</taxon>
        <taxon>Helotiales</taxon>
        <taxon>Amorphothecaceae</taxon>
        <taxon>Amorphotheca</taxon>
    </lineage>
</organism>
<feature type="region of interest" description="Disordered" evidence="3">
    <location>
        <begin position="24"/>
        <end position="43"/>
    </location>
</feature>
<feature type="compositionally biased region" description="Low complexity" evidence="3">
    <location>
        <begin position="585"/>
        <end position="595"/>
    </location>
</feature>
<dbReference type="InParanoid" id="A0A2T3BBK2"/>
<dbReference type="SUPFAM" id="SSF57924">
    <property type="entry name" value="Inhibitor of apoptosis (IAP) repeat"/>
    <property type="match status" value="2"/>
</dbReference>
<evidence type="ECO:0000313" key="5">
    <source>
        <dbReference type="Proteomes" id="UP000241818"/>
    </source>
</evidence>
<dbReference type="GeneID" id="36576686"/>
<keyword evidence="5" id="KW-1185">Reference proteome</keyword>
<evidence type="ECO:0000313" key="4">
    <source>
        <dbReference type="EMBL" id="PSS25712.1"/>
    </source>
</evidence>
<dbReference type="GO" id="GO:0046872">
    <property type="term" value="F:metal ion binding"/>
    <property type="evidence" value="ECO:0007669"/>
    <property type="project" value="UniProtKB-KW"/>
</dbReference>
<evidence type="ECO:0000256" key="3">
    <source>
        <dbReference type="SAM" id="MobiDB-lite"/>
    </source>
</evidence>
<keyword evidence="1" id="KW-0479">Metal-binding</keyword>
<dbReference type="CDD" id="cd00022">
    <property type="entry name" value="BIR"/>
    <property type="match status" value="2"/>
</dbReference>
<evidence type="ECO:0008006" key="6">
    <source>
        <dbReference type="Google" id="ProtNLM"/>
    </source>
</evidence>
<dbReference type="OrthoDB" id="2196114at2759"/>
<feature type="compositionally biased region" description="Polar residues" evidence="3">
    <location>
        <begin position="24"/>
        <end position="39"/>
    </location>
</feature>
<dbReference type="STRING" id="857342.A0A2T3BBK2"/>
<dbReference type="InterPro" id="IPR001370">
    <property type="entry name" value="BIR_rpt"/>
</dbReference>
<proteinExistence type="predicted"/>
<protein>
    <recommendedName>
        <fullName evidence="6">BIR-domain-containing protein</fullName>
    </recommendedName>
</protein>
<feature type="compositionally biased region" description="Polar residues" evidence="3">
    <location>
        <begin position="231"/>
        <end position="241"/>
    </location>
</feature>
<dbReference type="PANTHER" id="PTHR46771:SF5">
    <property type="entry name" value="DETERIN"/>
    <property type="match status" value="1"/>
</dbReference>
<dbReference type="AlphaFoldDB" id="A0A2T3BBK2"/>
<sequence length="764" mass="84016">MAIIDVADQYFTYESRLASFQTAQQVSKRRTSNANSKGPKSTKWPHKFLAPEELAKAGFFYYPLQAYPDNVSCFLCHNSLDGWEKGDDPLAEHLKHSPACGWAIVATIERQDGELSEEDPSSARMIEARKATFADKWPHENKKGWKCKIKQMVDAGWKYTPTPEYDDMATCTYCSLALDGWEPSDKPMDEHLSRSPECPFFALIRDHKPGPAAKRTKAKKDRSSKSSRLSTQSVLTTTSDAPSLPDLPAEEEDSILTTATNATATHSEKKMGKGKKATAAKGRKTKAKKSEPIEVAVGPEPEDDDFEVKVEIATKPTRGRKRKSEEINDSTASAIEVEEPPAKRRTTRTRGSIAVDTVPDVEGDTNQAVTDEGSKSRGSRTRGRPSRARSTRKASTATVTSPTAPVPNDEELDAALRADLDRPLTDDEETHAATPPRKATRSSKIIKADHAMLEVKPVDIDEAAIEAELEAMEAESKPLPKTKGAKVKQPRKASAKQQAAAKKAAEAEIKAQQAVEEEPEQQIASEPEQQIVSEPEQQIASEPEQQIASEPEQQIASEPEHSISIQHSPPIDHQKKQQAPSPQLPRESPARARSSTPPPKEMTPSQSPQSSDIENQPPSLKQSAIVNKAATPHSNTPHSNTPHSNATRIPLAASTPVTSPSKRNVIACLQSVNPWTAVDIDDIFQGPQDDENLMERGVLGDVIEKVKNGELTSPEKKMTVEEWIHYNAEMAEEKLRNECERMVGAFEREGTRAMRALEGIECID</sequence>
<feature type="compositionally biased region" description="Polar residues" evidence="3">
    <location>
        <begin position="527"/>
        <end position="556"/>
    </location>
</feature>
<dbReference type="PROSITE" id="PS50143">
    <property type="entry name" value="BIR_REPEAT_2"/>
    <property type="match status" value="2"/>
</dbReference>
<accession>A0A2T3BBK2</accession>
<feature type="compositionally biased region" description="Basic residues" evidence="3">
    <location>
        <begin position="272"/>
        <end position="287"/>
    </location>
</feature>
<feature type="compositionally biased region" description="Low complexity" evidence="3">
    <location>
        <begin position="393"/>
        <end position="407"/>
    </location>
</feature>
<dbReference type="PANTHER" id="PTHR46771">
    <property type="entry name" value="DETERIN"/>
    <property type="match status" value="1"/>
</dbReference>
<dbReference type="Gene3D" id="1.10.1170.10">
    <property type="entry name" value="Inhibitor Of Apoptosis Protein (2mihbC-IAP-1), Chain A"/>
    <property type="match status" value="2"/>
</dbReference>
<dbReference type="EMBL" id="KZ679007">
    <property type="protein sequence ID" value="PSS25712.1"/>
    <property type="molecule type" value="Genomic_DNA"/>
</dbReference>
<dbReference type="InterPro" id="IPR051190">
    <property type="entry name" value="Baculoviral_IAP"/>
</dbReference>
<feature type="compositionally biased region" description="Basic residues" evidence="3">
    <location>
        <begin position="377"/>
        <end position="392"/>
    </location>
</feature>
<feature type="region of interest" description="Disordered" evidence="3">
    <location>
        <begin position="471"/>
        <end position="620"/>
    </location>
</feature>
<evidence type="ECO:0000256" key="1">
    <source>
        <dbReference type="ARBA" id="ARBA00022723"/>
    </source>
</evidence>
<feature type="compositionally biased region" description="Polar residues" evidence="3">
    <location>
        <begin position="255"/>
        <end position="265"/>
    </location>
</feature>
<evidence type="ECO:0000256" key="2">
    <source>
        <dbReference type="ARBA" id="ARBA00022833"/>
    </source>
</evidence>
<dbReference type="Proteomes" id="UP000241818">
    <property type="component" value="Unassembled WGS sequence"/>
</dbReference>
<keyword evidence="2" id="KW-0862">Zinc</keyword>
<name>A0A2T3BBK2_AMORE</name>
<dbReference type="SMART" id="SM00238">
    <property type="entry name" value="BIR"/>
    <property type="match status" value="2"/>
</dbReference>
<dbReference type="RefSeq" id="XP_024724311.1">
    <property type="nucleotide sequence ID" value="XM_024868605.1"/>
</dbReference>
<reference evidence="4 5" key="1">
    <citation type="journal article" date="2018" name="New Phytol.">
        <title>Comparative genomics and transcriptomics depict ericoid mycorrhizal fungi as versatile saprotrophs and plant mutualists.</title>
        <authorList>
            <person name="Martino E."/>
            <person name="Morin E."/>
            <person name="Grelet G.A."/>
            <person name="Kuo A."/>
            <person name="Kohler A."/>
            <person name="Daghino S."/>
            <person name="Barry K.W."/>
            <person name="Cichocki N."/>
            <person name="Clum A."/>
            <person name="Dockter R.B."/>
            <person name="Hainaut M."/>
            <person name="Kuo R.C."/>
            <person name="LaButti K."/>
            <person name="Lindahl B.D."/>
            <person name="Lindquist E.A."/>
            <person name="Lipzen A."/>
            <person name="Khouja H.R."/>
            <person name="Magnuson J."/>
            <person name="Murat C."/>
            <person name="Ohm R.A."/>
            <person name="Singer S.W."/>
            <person name="Spatafora J.W."/>
            <person name="Wang M."/>
            <person name="Veneault-Fourrey C."/>
            <person name="Henrissat B."/>
            <person name="Grigoriev I.V."/>
            <person name="Martin F.M."/>
            <person name="Perotto S."/>
        </authorList>
    </citation>
    <scope>NUCLEOTIDE SEQUENCE [LARGE SCALE GENOMIC DNA]</scope>
    <source>
        <strain evidence="4 5">ATCC 22711</strain>
    </source>
</reference>
<dbReference type="Pfam" id="PF00653">
    <property type="entry name" value="BIR"/>
    <property type="match status" value="2"/>
</dbReference>
<feature type="compositionally biased region" description="Polar residues" evidence="3">
    <location>
        <begin position="603"/>
        <end position="620"/>
    </location>
</feature>
<feature type="compositionally biased region" description="Basic and acidic residues" evidence="3">
    <location>
        <begin position="414"/>
        <end position="425"/>
    </location>
</feature>
<feature type="region of interest" description="Disordered" evidence="3">
    <location>
        <begin position="204"/>
        <end position="444"/>
    </location>
</feature>
<feature type="compositionally biased region" description="Basic residues" evidence="3">
    <location>
        <begin position="483"/>
        <end position="494"/>
    </location>
</feature>
<gene>
    <name evidence="4" type="ORF">M430DRAFT_56405</name>
</gene>